<dbReference type="CDD" id="cd06261">
    <property type="entry name" value="TM_PBP2"/>
    <property type="match status" value="1"/>
</dbReference>
<dbReference type="RefSeq" id="WP_284056263.1">
    <property type="nucleotide sequence ID" value="NZ_JAMSLR010000002.1"/>
</dbReference>
<comment type="caution">
    <text evidence="7">The sequence shown here is derived from an EMBL/GenBank/DDBJ whole genome shotgun (WGS) entry which is preliminary data.</text>
</comment>
<keyword evidence="2 5" id="KW-0812">Transmembrane</keyword>
<keyword evidence="5" id="KW-0813">Transport</keyword>
<proteinExistence type="inferred from homology"/>
<evidence type="ECO:0000256" key="2">
    <source>
        <dbReference type="ARBA" id="ARBA00022692"/>
    </source>
</evidence>
<feature type="transmembrane region" description="Helical" evidence="5">
    <location>
        <begin position="21"/>
        <end position="46"/>
    </location>
</feature>
<protein>
    <submittedName>
        <fullName evidence="7">ABC transporter permease</fullName>
    </submittedName>
</protein>
<evidence type="ECO:0000313" key="7">
    <source>
        <dbReference type="EMBL" id="MCM8748277.1"/>
    </source>
</evidence>
<dbReference type="GO" id="GO:0055085">
    <property type="term" value="P:transmembrane transport"/>
    <property type="evidence" value="ECO:0007669"/>
    <property type="project" value="InterPro"/>
</dbReference>
<keyword evidence="4 5" id="KW-0472">Membrane</keyword>
<evidence type="ECO:0000313" key="8">
    <source>
        <dbReference type="Proteomes" id="UP001165306"/>
    </source>
</evidence>
<evidence type="ECO:0000256" key="4">
    <source>
        <dbReference type="ARBA" id="ARBA00023136"/>
    </source>
</evidence>
<dbReference type="PANTHER" id="PTHR42729:SF1">
    <property type="entry name" value="OLIGO_DIPEPTIDE TRANSPORT, PERMEASE PROTEIN (DPPC-2)"/>
    <property type="match status" value="1"/>
</dbReference>
<evidence type="ECO:0000256" key="1">
    <source>
        <dbReference type="ARBA" id="ARBA00004651"/>
    </source>
</evidence>
<feature type="transmembrane region" description="Helical" evidence="5">
    <location>
        <begin position="91"/>
        <end position="114"/>
    </location>
</feature>
<dbReference type="Gene3D" id="1.10.3720.10">
    <property type="entry name" value="MetI-like"/>
    <property type="match status" value="1"/>
</dbReference>
<dbReference type="Pfam" id="PF00528">
    <property type="entry name" value="BPD_transp_1"/>
    <property type="match status" value="1"/>
</dbReference>
<feature type="transmembrane region" description="Helical" evidence="5">
    <location>
        <begin position="204"/>
        <end position="226"/>
    </location>
</feature>
<feature type="transmembrane region" description="Helical" evidence="5">
    <location>
        <begin position="134"/>
        <end position="162"/>
    </location>
</feature>
<dbReference type="InterPro" id="IPR000515">
    <property type="entry name" value="MetI-like"/>
</dbReference>
<dbReference type="AlphaFoldDB" id="A0AA42B9G4"/>
<evidence type="ECO:0000259" key="6">
    <source>
        <dbReference type="PROSITE" id="PS50928"/>
    </source>
</evidence>
<dbReference type="InterPro" id="IPR035906">
    <property type="entry name" value="MetI-like_sf"/>
</dbReference>
<dbReference type="PANTHER" id="PTHR42729">
    <property type="entry name" value="OLIGO/DIPEPTIDE TRANSPORT, PERMEASE PROTEIN (DPPC-2)"/>
    <property type="match status" value="1"/>
</dbReference>
<sequence>MPARLERTQDRMGQVLRGLRTYPMLTAGLLLLLLVLLISLIGPLFVPREGVQVGSAPPDQRPSREYLLGTDTVGRQILAIIIYGTPLTLQIGLIAGAIGLGVGMVFGFVAGYYGGALDHLFRGAADVFLTVPGLLILVVIATTFKGAVSVMTQALVVSALAWMYPTRTIRSQVLSMRERGYVQLAKLSGMSGPEIIVRELMPNLLPYLAASFVSAVSAAILASIGLEALGLGPQNEPTLGMTIYWSLYYTSVLRNLWWWWAPPIVMIVIIFVGLFLISAGLDQVANPRLRRAA</sequence>
<name>A0AA42B9G4_9BACT</name>
<evidence type="ECO:0000256" key="5">
    <source>
        <dbReference type="RuleBase" id="RU363032"/>
    </source>
</evidence>
<feature type="domain" description="ABC transmembrane type-1" evidence="6">
    <location>
        <begin position="85"/>
        <end position="278"/>
    </location>
</feature>
<comment type="similarity">
    <text evidence="5">Belongs to the binding-protein-dependent transport system permease family.</text>
</comment>
<evidence type="ECO:0000256" key="3">
    <source>
        <dbReference type="ARBA" id="ARBA00022989"/>
    </source>
</evidence>
<dbReference type="PROSITE" id="PS50928">
    <property type="entry name" value="ABC_TM1"/>
    <property type="match status" value="1"/>
</dbReference>
<dbReference type="EMBL" id="JAMSLR010000002">
    <property type="protein sequence ID" value="MCM8748277.1"/>
    <property type="molecule type" value="Genomic_DNA"/>
</dbReference>
<feature type="transmembrane region" description="Helical" evidence="5">
    <location>
        <begin position="257"/>
        <end position="281"/>
    </location>
</feature>
<dbReference type="SUPFAM" id="SSF161098">
    <property type="entry name" value="MetI-like"/>
    <property type="match status" value="1"/>
</dbReference>
<gene>
    <name evidence="7" type="ORF">NET02_03895</name>
</gene>
<keyword evidence="8" id="KW-1185">Reference proteome</keyword>
<organism evidence="7 8">
    <name type="scientific">Thermalbibacter longus</name>
    <dbReference type="NCBI Taxonomy" id="2951981"/>
    <lineage>
        <taxon>Bacteria</taxon>
        <taxon>Pseudomonadati</taxon>
        <taxon>Thermomicrobiota</taxon>
        <taxon>Thermomicrobia</taxon>
        <taxon>Thermomicrobiales</taxon>
        <taxon>Thermomicrobiaceae</taxon>
        <taxon>Thermalbibacter</taxon>
    </lineage>
</organism>
<dbReference type="GO" id="GO:0005886">
    <property type="term" value="C:plasma membrane"/>
    <property type="evidence" value="ECO:0007669"/>
    <property type="project" value="UniProtKB-SubCell"/>
</dbReference>
<keyword evidence="3 5" id="KW-1133">Transmembrane helix</keyword>
<dbReference type="Proteomes" id="UP001165306">
    <property type="component" value="Unassembled WGS sequence"/>
</dbReference>
<reference evidence="7" key="1">
    <citation type="submission" date="2022-06" db="EMBL/GenBank/DDBJ databases">
        <title>CFH 74404 Thermomicrobiaceae sp.</title>
        <authorList>
            <person name="Ming H."/>
            <person name="Li W.-J."/>
            <person name="Zhao Z."/>
        </authorList>
    </citation>
    <scope>NUCLEOTIDE SEQUENCE</scope>
    <source>
        <strain evidence="7">CFH 74404</strain>
    </source>
</reference>
<accession>A0AA42B9G4</accession>
<comment type="subcellular location">
    <subcellularLocation>
        <location evidence="1 5">Cell membrane</location>
        <topology evidence="1 5">Multi-pass membrane protein</topology>
    </subcellularLocation>
</comment>